<sequence length="103" mass="11037">MKTTIILALSALSGFALAGKDHSEHNCCFRNDRTGGTWATHPDLTKAACGDFPQGTYDNGVCTENINIRRIDGDAFFAACKSHSEDVHIVDKSNVGAGYRGTC</sequence>
<name>A0A2G5HLK5_CERBT</name>
<dbReference type="EMBL" id="LKMD01000105">
    <property type="protein sequence ID" value="PIA93444.1"/>
    <property type="molecule type" value="Genomic_DNA"/>
</dbReference>
<evidence type="ECO:0000256" key="1">
    <source>
        <dbReference type="SAM" id="SignalP"/>
    </source>
</evidence>
<dbReference type="EMBL" id="CP134187">
    <property type="protein sequence ID" value="WPB01123.1"/>
    <property type="molecule type" value="Genomic_DNA"/>
</dbReference>
<evidence type="ECO:0000313" key="5">
    <source>
        <dbReference type="Proteomes" id="UP001302367"/>
    </source>
</evidence>
<keyword evidence="5" id="KW-1185">Reference proteome</keyword>
<organism evidence="2 4">
    <name type="scientific">Cercospora beticola</name>
    <name type="common">Sugarbeet leaf spot fungus</name>
    <dbReference type="NCBI Taxonomy" id="122368"/>
    <lineage>
        <taxon>Eukaryota</taxon>
        <taxon>Fungi</taxon>
        <taxon>Dikarya</taxon>
        <taxon>Ascomycota</taxon>
        <taxon>Pezizomycotina</taxon>
        <taxon>Dothideomycetes</taxon>
        <taxon>Dothideomycetidae</taxon>
        <taxon>Mycosphaerellales</taxon>
        <taxon>Mycosphaerellaceae</taxon>
        <taxon>Cercospora</taxon>
    </lineage>
</organism>
<dbReference type="AlphaFoldDB" id="A0A2G5HLK5"/>
<reference evidence="2 4" key="1">
    <citation type="submission" date="2015-10" db="EMBL/GenBank/DDBJ databases">
        <title>The cercosporin biosynthetic gene cluster was horizontally transferred to several fungal lineages and shown to be expanded in Cercospora beticola based on microsynteny with recipient genomes.</title>
        <authorList>
            <person name="De Jonge R."/>
            <person name="Ebert M.K."/>
            <person name="Suttle J.C."/>
            <person name="Jurick Ii W.M."/>
            <person name="Secor G.A."/>
            <person name="Thomma B.P."/>
            <person name="Van De Peer Y."/>
            <person name="Bolton M.D."/>
        </authorList>
    </citation>
    <scope>NUCLEOTIDE SEQUENCE [LARGE SCALE GENOMIC DNA]</scope>
    <source>
        <strain evidence="2 4">09-40</strain>
    </source>
</reference>
<keyword evidence="1" id="KW-0732">Signal</keyword>
<dbReference type="Proteomes" id="UP001302367">
    <property type="component" value="Chromosome 4"/>
</dbReference>
<evidence type="ECO:0008006" key="6">
    <source>
        <dbReference type="Google" id="ProtNLM"/>
    </source>
</evidence>
<proteinExistence type="predicted"/>
<protein>
    <recommendedName>
        <fullName evidence="6">Cyanovirin-N domain-containing protein</fullName>
    </recommendedName>
</protein>
<reference evidence="3 5" key="2">
    <citation type="submission" date="2023-09" db="EMBL/GenBank/DDBJ databases">
        <title>Complete-Gapless Cercospora beticola genome.</title>
        <authorList>
            <person name="Wyatt N.A."/>
            <person name="Spanner R.E."/>
            <person name="Bolton M.D."/>
        </authorList>
    </citation>
    <scope>NUCLEOTIDE SEQUENCE [LARGE SCALE GENOMIC DNA]</scope>
    <source>
        <strain evidence="3">Cb09-40</strain>
    </source>
</reference>
<gene>
    <name evidence="2" type="ORF">CB0940_03921</name>
    <name evidence="3" type="ORF">RHO25_005744</name>
</gene>
<feature type="chain" id="PRO_5013552396" description="Cyanovirin-N domain-containing protein" evidence="1">
    <location>
        <begin position="19"/>
        <end position="103"/>
    </location>
</feature>
<accession>A0A2G5HLK5</accession>
<feature type="signal peptide" evidence="1">
    <location>
        <begin position="1"/>
        <end position="18"/>
    </location>
</feature>
<dbReference type="OrthoDB" id="10322489at2759"/>
<evidence type="ECO:0000313" key="2">
    <source>
        <dbReference type="EMBL" id="PIA93444.1"/>
    </source>
</evidence>
<dbReference type="Proteomes" id="UP000230605">
    <property type="component" value="Chromosome 4"/>
</dbReference>
<evidence type="ECO:0000313" key="3">
    <source>
        <dbReference type="EMBL" id="WPB01123.1"/>
    </source>
</evidence>
<evidence type="ECO:0000313" key="4">
    <source>
        <dbReference type="Proteomes" id="UP000230605"/>
    </source>
</evidence>